<accession>A0A0E0PZF6</accession>
<dbReference type="AlphaFoldDB" id="A0A0E0PZF6"/>
<feature type="chain" id="PRO_5002370643" description="Exocyst subunit Exo70 family protein" evidence="1">
    <location>
        <begin position="26"/>
        <end position="103"/>
    </location>
</feature>
<name>A0A0E0PZF6_ORYRU</name>
<evidence type="ECO:0000313" key="2">
    <source>
        <dbReference type="EnsemblPlants" id="ORUFI06G20300.1"/>
    </source>
</evidence>
<proteinExistence type="predicted"/>
<dbReference type="Gramene" id="ORUFI06G20300.1">
    <property type="protein sequence ID" value="ORUFI06G20300.1"/>
    <property type="gene ID" value="ORUFI06G20300"/>
</dbReference>
<reference evidence="3" key="1">
    <citation type="submission" date="2013-06" db="EMBL/GenBank/DDBJ databases">
        <authorList>
            <person name="Zhao Q."/>
        </authorList>
    </citation>
    <scope>NUCLEOTIDE SEQUENCE</scope>
    <source>
        <strain evidence="3">cv. W1943</strain>
    </source>
</reference>
<reference evidence="2" key="2">
    <citation type="submission" date="2015-06" db="UniProtKB">
        <authorList>
            <consortium name="EnsemblPlants"/>
        </authorList>
    </citation>
    <scope>IDENTIFICATION</scope>
</reference>
<dbReference type="HOGENOM" id="CLU_2268208_0_0_1"/>
<dbReference type="OMA" id="SKCEISW"/>
<dbReference type="STRING" id="4529.A0A0E0PZF6"/>
<evidence type="ECO:0000313" key="3">
    <source>
        <dbReference type="Proteomes" id="UP000008022"/>
    </source>
</evidence>
<keyword evidence="1" id="KW-0732">Signal</keyword>
<dbReference type="Proteomes" id="UP000008022">
    <property type="component" value="Unassembled WGS sequence"/>
</dbReference>
<organism evidence="2 3">
    <name type="scientific">Oryza rufipogon</name>
    <name type="common">Brownbeard rice</name>
    <name type="synonym">Asian wild rice</name>
    <dbReference type="NCBI Taxonomy" id="4529"/>
    <lineage>
        <taxon>Eukaryota</taxon>
        <taxon>Viridiplantae</taxon>
        <taxon>Streptophyta</taxon>
        <taxon>Embryophyta</taxon>
        <taxon>Tracheophyta</taxon>
        <taxon>Spermatophyta</taxon>
        <taxon>Magnoliopsida</taxon>
        <taxon>Liliopsida</taxon>
        <taxon>Poales</taxon>
        <taxon>Poaceae</taxon>
        <taxon>BOP clade</taxon>
        <taxon>Oryzoideae</taxon>
        <taxon>Oryzeae</taxon>
        <taxon>Oryzinae</taxon>
        <taxon>Oryza</taxon>
    </lineage>
</organism>
<evidence type="ECO:0008006" key="4">
    <source>
        <dbReference type="Google" id="ProtNLM"/>
    </source>
</evidence>
<dbReference type="EnsemblPlants" id="ORUFI06G20300.1">
    <property type="protein sequence ID" value="ORUFI06G20300.1"/>
    <property type="gene ID" value="ORUFI06G20300"/>
</dbReference>
<feature type="signal peptide" evidence="1">
    <location>
        <begin position="1"/>
        <end position="25"/>
    </location>
</feature>
<evidence type="ECO:0000256" key="1">
    <source>
        <dbReference type="SAM" id="SignalP"/>
    </source>
</evidence>
<sequence>MDFKTTFMKAILLFVDSLIEQFAASCSHLETLITCIGGDEEILESYAKSWTSDVLDKAFQQDCMSFTIARHMASFSSAAVLSKCEISWLNRLSRCYAQKRHRS</sequence>
<keyword evidence="3" id="KW-1185">Reference proteome</keyword>
<protein>
    <recommendedName>
        <fullName evidence="4">Exocyst subunit Exo70 family protein</fullName>
    </recommendedName>
</protein>